<evidence type="ECO:0000259" key="1">
    <source>
        <dbReference type="Pfam" id="PF07727"/>
    </source>
</evidence>
<sequence length="163" mass="18921">MVEEEQISREDSENDEDFYGFDNEAAVRMTSNRTKIHLIHLTYEVYAPVAELSTIRLALSCALQKNWDTKQVDVPTAFLNGTLDKDGVKGESVLKIQQPLYGLRESPRCWNQRFNLFAEECGLRRSRYNVCLYAGNSVWLVIWVDDILMFGEKQKVEEFAHKH</sequence>
<evidence type="ECO:0000313" key="3">
    <source>
        <dbReference type="Proteomes" id="UP001159363"/>
    </source>
</evidence>
<proteinExistence type="predicted"/>
<dbReference type="EMBL" id="JARBHB010000001">
    <property type="protein sequence ID" value="KAJ8897920.1"/>
    <property type="molecule type" value="Genomic_DNA"/>
</dbReference>
<reference evidence="2 3" key="1">
    <citation type="submission" date="2023-02" db="EMBL/GenBank/DDBJ databases">
        <title>LHISI_Scaffold_Assembly.</title>
        <authorList>
            <person name="Stuart O.P."/>
            <person name="Cleave R."/>
            <person name="Magrath M.J.L."/>
            <person name="Mikheyev A.S."/>
        </authorList>
    </citation>
    <scope>NUCLEOTIDE SEQUENCE [LARGE SCALE GENOMIC DNA]</scope>
    <source>
        <strain evidence="2">Daus_M_001</strain>
        <tissue evidence="2">Leg muscle</tissue>
    </source>
</reference>
<dbReference type="Proteomes" id="UP001159363">
    <property type="component" value="Chromosome 1"/>
</dbReference>
<keyword evidence="3" id="KW-1185">Reference proteome</keyword>
<dbReference type="InterPro" id="IPR013103">
    <property type="entry name" value="RVT_2"/>
</dbReference>
<comment type="caution">
    <text evidence="2">The sequence shown here is derived from an EMBL/GenBank/DDBJ whole genome shotgun (WGS) entry which is preliminary data.</text>
</comment>
<organism evidence="2 3">
    <name type="scientific">Dryococelus australis</name>
    <dbReference type="NCBI Taxonomy" id="614101"/>
    <lineage>
        <taxon>Eukaryota</taxon>
        <taxon>Metazoa</taxon>
        <taxon>Ecdysozoa</taxon>
        <taxon>Arthropoda</taxon>
        <taxon>Hexapoda</taxon>
        <taxon>Insecta</taxon>
        <taxon>Pterygota</taxon>
        <taxon>Neoptera</taxon>
        <taxon>Polyneoptera</taxon>
        <taxon>Phasmatodea</taxon>
        <taxon>Verophasmatodea</taxon>
        <taxon>Anareolatae</taxon>
        <taxon>Phasmatidae</taxon>
        <taxon>Eurycanthinae</taxon>
        <taxon>Dryococelus</taxon>
    </lineage>
</organism>
<dbReference type="Pfam" id="PF07727">
    <property type="entry name" value="RVT_2"/>
    <property type="match status" value="1"/>
</dbReference>
<gene>
    <name evidence="2" type="ORF">PR048_003277</name>
</gene>
<evidence type="ECO:0000313" key="2">
    <source>
        <dbReference type="EMBL" id="KAJ8897920.1"/>
    </source>
</evidence>
<protein>
    <recommendedName>
        <fullName evidence="1">Reverse transcriptase Ty1/copia-type domain-containing protein</fullName>
    </recommendedName>
</protein>
<feature type="domain" description="Reverse transcriptase Ty1/copia-type" evidence="1">
    <location>
        <begin position="42"/>
        <end position="155"/>
    </location>
</feature>
<name>A0ABQ9IMI5_9NEOP</name>
<accession>A0ABQ9IMI5</accession>